<evidence type="ECO:0000256" key="2">
    <source>
        <dbReference type="ARBA" id="ARBA00022519"/>
    </source>
</evidence>
<name>A0A4R8M624_9BACT</name>
<dbReference type="GO" id="GO:0016020">
    <property type="term" value="C:membrane"/>
    <property type="evidence" value="ECO:0007669"/>
    <property type="project" value="GOC"/>
</dbReference>
<keyword evidence="2" id="KW-0997">Cell inner membrane</keyword>
<keyword evidence="3" id="KW-0479">Metal-binding</keyword>
<gene>
    <name evidence="8" type="ORF">C8D99_11643</name>
</gene>
<dbReference type="RefSeq" id="WP_208321168.1">
    <property type="nucleotide sequence ID" value="NZ_SORI01000016.1"/>
</dbReference>
<dbReference type="Pfam" id="PF00149">
    <property type="entry name" value="Metallophos"/>
    <property type="match status" value="1"/>
</dbReference>
<keyword evidence="4" id="KW-0472">Membrane</keyword>
<dbReference type="AlphaFoldDB" id="A0A4R8M624"/>
<feature type="chain" id="PRO_5020879899" evidence="6">
    <location>
        <begin position="30"/>
        <end position="442"/>
    </location>
</feature>
<keyword evidence="5" id="KW-0464">Manganese</keyword>
<feature type="domain" description="Calcineurin-like phosphoesterase" evidence="7">
    <location>
        <begin position="53"/>
        <end position="164"/>
    </location>
</feature>
<organism evidence="8 9">
    <name type="scientific">Aminivibrio pyruvatiphilus</name>
    <dbReference type="NCBI Taxonomy" id="1005740"/>
    <lineage>
        <taxon>Bacteria</taxon>
        <taxon>Thermotogati</taxon>
        <taxon>Synergistota</taxon>
        <taxon>Synergistia</taxon>
        <taxon>Synergistales</taxon>
        <taxon>Aminobacteriaceae</taxon>
        <taxon>Aminivibrio</taxon>
    </lineage>
</organism>
<dbReference type="PANTHER" id="PTHR34990">
    <property type="entry name" value="UDP-2,3-DIACYLGLUCOSAMINE HYDROLASE-RELATED"/>
    <property type="match status" value="1"/>
</dbReference>
<dbReference type="SUPFAM" id="SSF56300">
    <property type="entry name" value="Metallo-dependent phosphatases"/>
    <property type="match status" value="1"/>
</dbReference>
<dbReference type="Gene3D" id="3.60.21.10">
    <property type="match status" value="1"/>
</dbReference>
<proteinExistence type="predicted"/>
<keyword evidence="6" id="KW-0732">Signal</keyword>
<evidence type="ECO:0000259" key="7">
    <source>
        <dbReference type="Pfam" id="PF00149"/>
    </source>
</evidence>
<evidence type="ECO:0000256" key="5">
    <source>
        <dbReference type="ARBA" id="ARBA00023211"/>
    </source>
</evidence>
<dbReference type="InterPro" id="IPR043461">
    <property type="entry name" value="LpxH-like"/>
</dbReference>
<evidence type="ECO:0000313" key="8">
    <source>
        <dbReference type="EMBL" id="TDY57067.1"/>
    </source>
</evidence>
<evidence type="ECO:0000256" key="6">
    <source>
        <dbReference type="SAM" id="SignalP"/>
    </source>
</evidence>
<dbReference type="InterPro" id="IPR029052">
    <property type="entry name" value="Metallo-depent_PP-like"/>
</dbReference>
<dbReference type="GO" id="GO:0009245">
    <property type="term" value="P:lipid A biosynthetic process"/>
    <property type="evidence" value="ECO:0007669"/>
    <property type="project" value="TreeGrafter"/>
</dbReference>
<evidence type="ECO:0000256" key="1">
    <source>
        <dbReference type="ARBA" id="ARBA00022475"/>
    </source>
</evidence>
<reference evidence="8 9" key="1">
    <citation type="submission" date="2019-03" db="EMBL/GenBank/DDBJ databases">
        <title>Genomic Encyclopedia of Type Strains, Phase IV (KMG-IV): sequencing the most valuable type-strain genomes for metagenomic binning, comparative biology and taxonomic classification.</title>
        <authorList>
            <person name="Goeker M."/>
        </authorList>
    </citation>
    <scope>NUCLEOTIDE SEQUENCE [LARGE SCALE GENOMIC DNA]</scope>
    <source>
        <strain evidence="8 9">DSM 25964</strain>
    </source>
</reference>
<feature type="signal peptide" evidence="6">
    <location>
        <begin position="1"/>
        <end position="29"/>
    </location>
</feature>
<dbReference type="GO" id="GO:0008758">
    <property type="term" value="F:UDP-2,3-diacylglucosamine hydrolase activity"/>
    <property type="evidence" value="ECO:0007669"/>
    <property type="project" value="TreeGrafter"/>
</dbReference>
<evidence type="ECO:0000256" key="3">
    <source>
        <dbReference type="ARBA" id="ARBA00022723"/>
    </source>
</evidence>
<dbReference type="GO" id="GO:0046872">
    <property type="term" value="F:metal ion binding"/>
    <property type="evidence" value="ECO:0007669"/>
    <property type="project" value="UniProtKB-KW"/>
</dbReference>
<comment type="caution">
    <text evidence="8">The sequence shown here is derived from an EMBL/GenBank/DDBJ whole genome shotgun (WGS) entry which is preliminary data.</text>
</comment>
<keyword evidence="9" id="KW-1185">Reference proteome</keyword>
<dbReference type="InterPro" id="IPR004843">
    <property type="entry name" value="Calcineurin-like_PHP"/>
</dbReference>
<accession>A0A4R8M624</accession>
<keyword evidence="1" id="KW-1003">Cell membrane</keyword>
<dbReference type="Proteomes" id="UP000295066">
    <property type="component" value="Unassembled WGS sequence"/>
</dbReference>
<protein>
    <submittedName>
        <fullName evidence="8">Putative phosphoesterase</fullName>
    </submittedName>
</protein>
<dbReference type="EMBL" id="SORI01000016">
    <property type="protein sequence ID" value="TDY57067.1"/>
    <property type="molecule type" value="Genomic_DNA"/>
</dbReference>
<sequence length="442" mass="48605">MRKAGILSIMILSALLCTASGGFASAPQAAPSKYPFTLDQGGIPGIGGERSVIVVISDIHLGMDDRYAEIQKNRAPLADFVRKIGRSPNVRELVIAGDFLDEWFIPAGVDTYAGKSQKEFAQAVAANNQEVVDAFNAVIREGKIRVTYVPGNHDLLIDSESMQTVFPGIAEARDVRGLGTYSPEGHPEIAIEHGHRYNFFCAPDPLSNREIAPGSILPPGYFFTRIATLSVVEGKPEPSKIRPAVTPNSLGESQDLEYLYWKIWEGLMNELPIKEDFEEKIIRTNIDGFSEIYAMSDLMPRQAQAGGRIDVNLFRGIQDTWDERQVLNKVAVKIPVREALVKSASAAGTDEQAVVQYFRNPASDKRIVIFGHSHESRMIPSETHDGKKALYVNSGTWIDKNATPTMTFVTVIPKDGERHVGLYQYAHDGTIGTLNTMAVPGF</sequence>
<evidence type="ECO:0000313" key="9">
    <source>
        <dbReference type="Proteomes" id="UP000295066"/>
    </source>
</evidence>
<evidence type="ECO:0000256" key="4">
    <source>
        <dbReference type="ARBA" id="ARBA00023136"/>
    </source>
</evidence>